<comment type="caution">
    <text evidence="1">The sequence shown here is derived from an EMBL/GenBank/DDBJ whole genome shotgun (WGS) entry which is preliminary data.</text>
</comment>
<dbReference type="EMBL" id="PDCK01000045">
    <property type="protein sequence ID" value="PRQ16429.1"/>
    <property type="molecule type" value="Genomic_DNA"/>
</dbReference>
<dbReference type="Proteomes" id="UP000238479">
    <property type="component" value="Chromosome 7"/>
</dbReference>
<organism evidence="1 2">
    <name type="scientific">Rosa chinensis</name>
    <name type="common">China rose</name>
    <dbReference type="NCBI Taxonomy" id="74649"/>
    <lineage>
        <taxon>Eukaryota</taxon>
        <taxon>Viridiplantae</taxon>
        <taxon>Streptophyta</taxon>
        <taxon>Embryophyta</taxon>
        <taxon>Tracheophyta</taxon>
        <taxon>Spermatophyta</taxon>
        <taxon>Magnoliopsida</taxon>
        <taxon>eudicotyledons</taxon>
        <taxon>Gunneridae</taxon>
        <taxon>Pentapetalae</taxon>
        <taxon>rosids</taxon>
        <taxon>fabids</taxon>
        <taxon>Rosales</taxon>
        <taxon>Rosaceae</taxon>
        <taxon>Rosoideae</taxon>
        <taxon>Rosoideae incertae sedis</taxon>
        <taxon>Rosa</taxon>
    </lineage>
</organism>
<gene>
    <name evidence="1" type="ORF">RchiOBHm_Chr7g0184131</name>
</gene>
<accession>A0A2P6P3D6</accession>
<proteinExistence type="predicted"/>
<evidence type="ECO:0000313" key="1">
    <source>
        <dbReference type="EMBL" id="PRQ16429.1"/>
    </source>
</evidence>
<keyword evidence="2" id="KW-1185">Reference proteome</keyword>
<dbReference type="AlphaFoldDB" id="A0A2P6P3D6"/>
<dbReference type="STRING" id="74649.A0A2P6P3D6"/>
<reference evidence="1 2" key="1">
    <citation type="journal article" date="2018" name="Nat. Genet.">
        <title>The Rosa genome provides new insights in the design of modern roses.</title>
        <authorList>
            <person name="Bendahmane M."/>
        </authorList>
    </citation>
    <scope>NUCLEOTIDE SEQUENCE [LARGE SCALE GENOMIC DNA]</scope>
    <source>
        <strain evidence="2">cv. Old Blush</strain>
    </source>
</reference>
<evidence type="ECO:0000313" key="2">
    <source>
        <dbReference type="Proteomes" id="UP000238479"/>
    </source>
</evidence>
<protein>
    <submittedName>
        <fullName evidence="1">Uncharacterized protein</fullName>
    </submittedName>
</protein>
<dbReference type="PANTHER" id="PTHR15555:SF0">
    <property type="entry name" value="ZINC FINGER HIT DOMAIN-CONTAINING PROTEIN 2"/>
    <property type="match status" value="1"/>
</dbReference>
<dbReference type="PANTHER" id="PTHR15555">
    <property type="entry name" value="ZINC FINGER HIT DOMAIN CONTAINING PROTEIN 2 PROTEIN FON -RELATED"/>
    <property type="match status" value="1"/>
</dbReference>
<dbReference type="InterPro" id="IPR039646">
    <property type="entry name" value="ZNHIT2"/>
</dbReference>
<name>A0A2P6P3D6_ROSCH</name>
<sequence>MDGDVDADSALSDETIQKVLAGPEVSFDYLSAEEKKLFQRAVASGELSKTIKPWDPWWLKPSARTISFSKEGTQLIQPLAK</sequence>
<dbReference type="Gramene" id="PRQ16429">
    <property type="protein sequence ID" value="PRQ16429"/>
    <property type="gene ID" value="RchiOBHm_Chr7g0184131"/>
</dbReference>